<evidence type="ECO:0000256" key="4">
    <source>
        <dbReference type="ARBA" id="ARBA00022989"/>
    </source>
</evidence>
<gene>
    <name evidence="7" type="ORF">AB2L28_13095</name>
</gene>
<dbReference type="PANTHER" id="PTHR30213">
    <property type="entry name" value="INNER MEMBRANE PROTEIN YHJD"/>
    <property type="match status" value="1"/>
</dbReference>
<evidence type="ECO:0000256" key="3">
    <source>
        <dbReference type="ARBA" id="ARBA00022692"/>
    </source>
</evidence>
<dbReference type="EMBL" id="JBGGTQ010000005">
    <property type="protein sequence ID" value="MEZ0493172.1"/>
    <property type="molecule type" value="Genomic_DNA"/>
</dbReference>
<name>A0ABV4I3C6_9ACTN</name>
<feature type="transmembrane region" description="Helical" evidence="6">
    <location>
        <begin position="134"/>
        <end position="153"/>
    </location>
</feature>
<evidence type="ECO:0000256" key="1">
    <source>
        <dbReference type="ARBA" id="ARBA00004651"/>
    </source>
</evidence>
<proteinExistence type="predicted"/>
<protein>
    <submittedName>
        <fullName evidence="7">YihY/virulence factor BrkB family protein</fullName>
    </submittedName>
</protein>
<dbReference type="PIRSF" id="PIRSF035875">
    <property type="entry name" value="RNase_BN"/>
    <property type="match status" value="1"/>
</dbReference>
<evidence type="ECO:0000313" key="8">
    <source>
        <dbReference type="Proteomes" id="UP001566476"/>
    </source>
</evidence>
<feature type="transmembrane region" description="Helical" evidence="6">
    <location>
        <begin position="297"/>
        <end position="319"/>
    </location>
</feature>
<evidence type="ECO:0000256" key="5">
    <source>
        <dbReference type="ARBA" id="ARBA00023136"/>
    </source>
</evidence>
<feature type="transmembrane region" description="Helical" evidence="6">
    <location>
        <begin position="174"/>
        <end position="198"/>
    </location>
</feature>
<sequence>MGSTSKVRRRWRRLQSWRTSFDPWRSLEEVTTRRRVRFLGRNPAHLLLRVVRRALEVRVAGLAAEIGYYLVVSLLPLITMLGASFGVLREVLADRTVDRMQESITSAMEAVFSPGVADDLAVPLVRQLLQQQQFGLAIGSVLAALWLGSRVFRAAVRALGDAYRTPERRNVVELWALGFLFTLAAVVVTAAFLVLAVVGPLLGGGRRLADSIGAGPGFETAWSLGRWPVLVVLVVAFLGWLYTVGHNADTRWRDSLPGAVLATAGLLVLAAVFRNYLEIAGPRSPDLQGGGQALQVVGEFIGSALAVVLFGWLASIVVLTGGVFNAEWQDDGSDHDGEPG</sequence>
<evidence type="ECO:0000313" key="7">
    <source>
        <dbReference type="EMBL" id="MEZ0493172.1"/>
    </source>
</evidence>
<feature type="transmembrane region" description="Helical" evidence="6">
    <location>
        <begin position="256"/>
        <end position="277"/>
    </location>
</feature>
<evidence type="ECO:0000256" key="6">
    <source>
        <dbReference type="SAM" id="Phobius"/>
    </source>
</evidence>
<keyword evidence="3 6" id="KW-0812">Transmembrane</keyword>
<comment type="caution">
    <text evidence="7">The sequence shown here is derived from an EMBL/GenBank/DDBJ whole genome shotgun (WGS) entry which is preliminary data.</text>
</comment>
<feature type="transmembrane region" description="Helical" evidence="6">
    <location>
        <begin position="66"/>
        <end position="88"/>
    </location>
</feature>
<organism evidence="7 8">
    <name type="scientific">Kineococcus mangrovi</name>
    <dbReference type="NCBI Taxonomy" id="1660183"/>
    <lineage>
        <taxon>Bacteria</taxon>
        <taxon>Bacillati</taxon>
        <taxon>Actinomycetota</taxon>
        <taxon>Actinomycetes</taxon>
        <taxon>Kineosporiales</taxon>
        <taxon>Kineosporiaceae</taxon>
        <taxon>Kineococcus</taxon>
    </lineage>
</organism>
<dbReference type="RefSeq" id="WP_370719402.1">
    <property type="nucleotide sequence ID" value="NZ_JBGGTQ010000005.1"/>
</dbReference>
<dbReference type="Proteomes" id="UP001566476">
    <property type="component" value="Unassembled WGS sequence"/>
</dbReference>
<evidence type="ECO:0000256" key="2">
    <source>
        <dbReference type="ARBA" id="ARBA00022475"/>
    </source>
</evidence>
<keyword evidence="2" id="KW-1003">Cell membrane</keyword>
<comment type="subcellular location">
    <subcellularLocation>
        <location evidence="1">Cell membrane</location>
        <topology evidence="1">Multi-pass membrane protein</topology>
    </subcellularLocation>
</comment>
<reference evidence="7 8" key="1">
    <citation type="submission" date="2024-07" db="EMBL/GenBank/DDBJ databases">
        <authorList>
            <person name="Thanompreechachai J."/>
            <person name="Duangmal K."/>
        </authorList>
    </citation>
    <scope>NUCLEOTIDE SEQUENCE [LARGE SCALE GENOMIC DNA]</scope>
    <source>
        <strain evidence="7 8">TBRC 1896</strain>
    </source>
</reference>
<accession>A0ABV4I3C6</accession>
<keyword evidence="8" id="KW-1185">Reference proteome</keyword>
<dbReference type="InterPro" id="IPR017039">
    <property type="entry name" value="Virul_fac_BrkB"/>
</dbReference>
<dbReference type="Pfam" id="PF03631">
    <property type="entry name" value="Virul_fac_BrkB"/>
    <property type="match status" value="1"/>
</dbReference>
<feature type="transmembrane region" description="Helical" evidence="6">
    <location>
        <begin position="227"/>
        <end position="244"/>
    </location>
</feature>
<keyword evidence="5 6" id="KW-0472">Membrane</keyword>
<keyword evidence="4 6" id="KW-1133">Transmembrane helix</keyword>
<dbReference type="PANTHER" id="PTHR30213:SF0">
    <property type="entry name" value="UPF0761 MEMBRANE PROTEIN YIHY"/>
    <property type="match status" value="1"/>
</dbReference>